<dbReference type="Proteomes" id="UP000600946">
    <property type="component" value="Unassembled WGS sequence"/>
</dbReference>
<keyword evidence="4" id="KW-0720">Serine protease</keyword>
<evidence type="ECO:0000313" key="9">
    <source>
        <dbReference type="Proteomes" id="UP000600946"/>
    </source>
</evidence>
<evidence type="ECO:0000256" key="1">
    <source>
        <dbReference type="ARBA" id="ARBA00009179"/>
    </source>
</evidence>
<evidence type="ECO:0000256" key="2">
    <source>
        <dbReference type="ARBA" id="ARBA00022670"/>
    </source>
</evidence>
<dbReference type="Gene3D" id="2.30.42.10">
    <property type="match status" value="1"/>
</dbReference>
<dbReference type="CDD" id="cd07560">
    <property type="entry name" value="Peptidase_S41_CPP"/>
    <property type="match status" value="1"/>
</dbReference>
<dbReference type="SUPFAM" id="SSF52096">
    <property type="entry name" value="ClpP/crotonase"/>
    <property type="match status" value="1"/>
</dbReference>
<evidence type="ECO:0000256" key="4">
    <source>
        <dbReference type="ARBA" id="ARBA00022825"/>
    </source>
</evidence>
<proteinExistence type="inferred from homology"/>
<evidence type="ECO:0000256" key="5">
    <source>
        <dbReference type="SAM" id="MobiDB-lite"/>
    </source>
</evidence>
<organism evidence="8 9">
    <name type="scientific">Streptomyces xanthochromogenes</name>
    <dbReference type="NCBI Taxonomy" id="67384"/>
    <lineage>
        <taxon>Bacteria</taxon>
        <taxon>Bacillati</taxon>
        <taxon>Actinomycetota</taxon>
        <taxon>Actinomycetes</taxon>
        <taxon>Kitasatosporales</taxon>
        <taxon>Streptomycetaceae</taxon>
        <taxon>Streptomyces</taxon>
    </lineage>
</organism>
<dbReference type="EMBL" id="BMUU01000002">
    <property type="protein sequence ID" value="GGY20814.1"/>
    <property type="molecule type" value="Genomic_DNA"/>
</dbReference>
<feature type="signal peptide" evidence="6">
    <location>
        <begin position="1"/>
        <end position="18"/>
    </location>
</feature>
<dbReference type="SMART" id="SM00245">
    <property type="entry name" value="TSPc"/>
    <property type="match status" value="1"/>
</dbReference>
<dbReference type="Pfam" id="PF03572">
    <property type="entry name" value="Peptidase_S41"/>
    <property type="match status" value="1"/>
</dbReference>
<evidence type="ECO:0000313" key="8">
    <source>
        <dbReference type="EMBL" id="GGY20814.1"/>
    </source>
</evidence>
<dbReference type="Gene3D" id="3.30.750.44">
    <property type="match status" value="1"/>
</dbReference>
<comment type="caution">
    <text evidence="8">The sequence shown here is derived from an EMBL/GenBank/DDBJ whole genome shotgun (WGS) entry which is preliminary data.</text>
</comment>
<dbReference type="InterPro" id="IPR005151">
    <property type="entry name" value="Tail-specific_protease"/>
</dbReference>
<sequence>MRRGAALTLVFTSVLLTAAATNCLPRAEQHPVPLAAGPAAAASLDPREGHTTRGGDRTVQDVRRAAAEAEADGKSASRAAEEAVGRSGDRWGAVYDKAEYEQYADALDGRYTGVGLWVARAADGRTQVTRVQTGGPADRAGIEPGDHLRSIDGWAADGQPVTDVVARLRGDSAGSKVALGLGRGSRSWTQTVDRAVLDTEDVSVRNLSAQVVMIKVAAFTKGTGEQVRTAVRRAPKGAGIVLDLRGNSGGLVGEAVTAASAFLPGGLVATYDVHGAQRALYASGGGDAARPLVVVIDGGTMSAAELLTGALQDRGRAVTVGSRTFGKGSVQMPTGLAGGSVAELTVGHYRTPSGHGLDGKGITPDLPVTDRPLEHAETVLSGLGGTS</sequence>
<dbReference type="SMART" id="SM00228">
    <property type="entry name" value="PDZ"/>
    <property type="match status" value="1"/>
</dbReference>
<evidence type="ECO:0000256" key="3">
    <source>
        <dbReference type="ARBA" id="ARBA00022801"/>
    </source>
</evidence>
<feature type="compositionally biased region" description="Basic and acidic residues" evidence="5">
    <location>
        <begin position="45"/>
        <end position="60"/>
    </location>
</feature>
<dbReference type="InterPro" id="IPR029045">
    <property type="entry name" value="ClpP/crotonase-like_dom_sf"/>
</dbReference>
<dbReference type="InterPro" id="IPR041489">
    <property type="entry name" value="PDZ_6"/>
</dbReference>
<evidence type="ECO:0000259" key="7">
    <source>
        <dbReference type="PROSITE" id="PS50106"/>
    </source>
</evidence>
<accession>A0ABQ2ZNA1</accession>
<dbReference type="InterPro" id="IPR001478">
    <property type="entry name" value="PDZ"/>
</dbReference>
<feature type="chain" id="PRO_5047244531" evidence="6">
    <location>
        <begin position="19"/>
        <end position="387"/>
    </location>
</feature>
<keyword evidence="9" id="KW-1185">Reference proteome</keyword>
<protein>
    <submittedName>
        <fullName evidence="8">Peptidase S41</fullName>
    </submittedName>
</protein>
<keyword evidence="3" id="KW-0378">Hydrolase</keyword>
<dbReference type="InterPro" id="IPR004447">
    <property type="entry name" value="Peptidase_S41A"/>
</dbReference>
<dbReference type="PANTHER" id="PTHR32060:SF30">
    <property type="entry name" value="CARBOXY-TERMINAL PROCESSING PROTEASE CTPA"/>
    <property type="match status" value="1"/>
</dbReference>
<keyword evidence="6" id="KW-0732">Signal</keyword>
<dbReference type="Pfam" id="PF17820">
    <property type="entry name" value="PDZ_6"/>
    <property type="match status" value="1"/>
</dbReference>
<name>A0ABQ2ZNA1_9ACTN</name>
<dbReference type="PANTHER" id="PTHR32060">
    <property type="entry name" value="TAIL-SPECIFIC PROTEASE"/>
    <property type="match status" value="1"/>
</dbReference>
<dbReference type="SUPFAM" id="SSF50156">
    <property type="entry name" value="PDZ domain-like"/>
    <property type="match status" value="1"/>
</dbReference>
<keyword evidence="2" id="KW-0645">Protease</keyword>
<feature type="domain" description="PDZ" evidence="7">
    <location>
        <begin position="109"/>
        <end position="169"/>
    </location>
</feature>
<evidence type="ECO:0000256" key="6">
    <source>
        <dbReference type="SAM" id="SignalP"/>
    </source>
</evidence>
<feature type="region of interest" description="Disordered" evidence="5">
    <location>
        <begin position="38"/>
        <end position="60"/>
    </location>
</feature>
<comment type="similarity">
    <text evidence="1">Belongs to the peptidase S41A family.</text>
</comment>
<dbReference type="Gene3D" id="3.90.226.10">
    <property type="entry name" value="2-enoyl-CoA Hydratase, Chain A, domain 1"/>
    <property type="match status" value="1"/>
</dbReference>
<gene>
    <name evidence="8" type="ORF">GCM10010326_11910</name>
</gene>
<dbReference type="PROSITE" id="PS50106">
    <property type="entry name" value="PDZ"/>
    <property type="match status" value="1"/>
</dbReference>
<reference evidence="9" key="1">
    <citation type="journal article" date="2019" name="Int. J. Syst. Evol. Microbiol.">
        <title>The Global Catalogue of Microorganisms (GCM) 10K type strain sequencing project: providing services to taxonomists for standard genome sequencing and annotation.</title>
        <authorList>
            <consortium name="The Broad Institute Genomics Platform"/>
            <consortium name="The Broad Institute Genome Sequencing Center for Infectious Disease"/>
            <person name="Wu L."/>
            <person name="Ma J."/>
        </authorList>
    </citation>
    <scope>NUCLEOTIDE SEQUENCE [LARGE SCALE GENOMIC DNA]</scope>
    <source>
        <strain evidence="9">JCM 4594</strain>
    </source>
</reference>
<dbReference type="InterPro" id="IPR036034">
    <property type="entry name" value="PDZ_sf"/>
</dbReference>